<dbReference type="SUPFAM" id="SSF53756">
    <property type="entry name" value="UDP-Glycosyltransferase/glycogen phosphorylase"/>
    <property type="match status" value="1"/>
</dbReference>
<evidence type="ECO:0000256" key="3">
    <source>
        <dbReference type="ARBA" id="ARBA00022679"/>
    </source>
</evidence>
<dbReference type="PANTHER" id="PTHR48043:SF145">
    <property type="entry name" value="FI06409P-RELATED"/>
    <property type="match status" value="1"/>
</dbReference>
<keyword evidence="2" id="KW-0328">Glycosyltransferase</keyword>
<evidence type="ECO:0000256" key="1">
    <source>
        <dbReference type="ARBA" id="ARBA00009995"/>
    </source>
</evidence>
<sequence>MGVANSQFQLADNMWGKPYLVQTKILPLVDLVLTHGGNNTVTEAFYYGKPMIVMPLFADQYDNAQRILEKGYGNRINGYLFKHGELCKMIDQILNDKQMIQKCKQAGERMRSSDSKQKACEKIEEIVERLSFKN</sequence>
<name>A0A1Y3BAD0_EURMA</name>
<evidence type="ECO:0000256" key="2">
    <source>
        <dbReference type="ARBA" id="ARBA00022676"/>
    </source>
</evidence>
<keyword evidence="3" id="KW-0808">Transferase</keyword>
<dbReference type="EMBL" id="MUJZ01035450">
    <property type="protein sequence ID" value="OTF76853.1"/>
    <property type="molecule type" value="Genomic_DNA"/>
</dbReference>
<dbReference type="InterPro" id="IPR002213">
    <property type="entry name" value="UDP_glucos_trans"/>
</dbReference>
<evidence type="ECO:0000313" key="5">
    <source>
        <dbReference type="Proteomes" id="UP000194236"/>
    </source>
</evidence>
<dbReference type="AlphaFoldDB" id="A0A1Y3BAD0"/>
<keyword evidence="5" id="KW-1185">Reference proteome</keyword>
<dbReference type="GO" id="GO:0008194">
    <property type="term" value="F:UDP-glycosyltransferase activity"/>
    <property type="evidence" value="ECO:0007669"/>
    <property type="project" value="InterPro"/>
</dbReference>
<dbReference type="PANTHER" id="PTHR48043">
    <property type="entry name" value="EG:EG0003.4 PROTEIN-RELATED"/>
    <property type="match status" value="1"/>
</dbReference>
<evidence type="ECO:0000313" key="4">
    <source>
        <dbReference type="EMBL" id="OTF76853.1"/>
    </source>
</evidence>
<protein>
    <recommendedName>
        <fullName evidence="6">Glucuronosyltransferase</fullName>
    </recommendedName>
</protein>
<proteinExistence type="inferred from homology"/>
<reference evidence="4 5" key="1">
    <citation type="submission" date="2017-03" db="EMBL/GenBank/DDBJ databases">
        <title>Genome Survey of Euroglyphus maynei.</title>
        <authorList>
            <person name="Arlian L.G."/>
            <person name="Morgan M.S."/>
            <person name="Rider S.D."/>
        </authorList>
    </citation>
    <scope>NUCLEOTIDE SEQUENCE [LARGE SCALE GENOMIC DNA]</scope>
    <source>
        <strain evidence="4">Arlian Lab</strain>
        <tissue evidence="4">Whole body</tissue>
    </source>
</reference>
<accession>A0A1Y3BAD0</accession>
<dbReference type="OrthoDB" id="5835829at2759"/>
<dbReference type="Proteomes" id="UP000194236">
    <property type="component" value="Unassembled WGS sequence"/>
</dbReference>
<comment type="similarity">
    <text evidence="1">Belongs to the UDP-glycosyltransferase family.</text>
</comment>
<organism evidence="4 5">
    <name type="scientific">Euroglyphus maynei</name>
    <name type="common">Mayne's house dust mite</name>
    <dbReference type="NCBI Taxonomy" id="6958"/>
    <lineage>
        <taxon>Eukaryota</taxon>
        <taxon>Metazoa</taxon>
        <taxon>Ecdysozoa</taxon>
        <taxon>Arthropoda</taxon>
        <taxon>Chelicerata</taxon>
        <taxon>Arachnida</taxon>
        <taxon>Acari</taxon>
        <taxon>Acariformes</taxon>
        <taxon>Sarcoptiformes</taxon>
        <taxon>Astigmata</taxon>
        <taxon>Psoroptidia</taxon>
        <taxon>Analgoidea</taxon>
        <taxon>Pyroglyphidae</taxon>
        <taxon>Pyroglyphinae</taxon>
        <taxon>Euroglyphus</taxon>
    </lineage>
</organism>
<dbReference type="Pfam" id="PF00201">
    <property type="entry name" value="UDPGT"/>
    <property type="match status" value="1"/>
</dbReference>
<evidence type="ECO:0008006" key="6">
    <source>
        <dbReference type="Google" id="ProtNLM"/>
    </source>
</evidence>
<dbReference type="Gene3D" id="3.40.50.2000">
    <property type="entry name" value="Glycogen Phosphorylase B"/>
    <property type="match status" value="2"/>
</dbReference>
<gene>
    <name evidence="4" type="ORF">BLA29_007702</name>
</gene>
<dbReference type="InterPro" id="IPR050271">
    <property type="entry name" value="UDP-glycosyltransferase"/>
</dbReference>
<comment type="caution">
    <text evidence="4">The sequence shown here is derived from an EMBL/GenBank/DDBJ whole genome shotgun (WGS) entry which is preliminary data.</text>
</comment>